<dbReference type="Gene3D" id="3.30.230.130">
    <property type="entry name" value="Cullin, Chain C, Domain 2"/>
    <property type="match status" value="1"/>
</dbReference>
<dbReference type="Gene3D" id="1.20.1310.10">
    <property type="entry name" value="Cullin Repeats"/>
    <property type="match status" value="4"/>
</dbReference>
<feature type="compositionally biased region" description="Low complexity" evidence="4">
    <location>
        <begin position="92"/>
        <end position="123"/>
    </location>
</feature>
<evidence type="ECO:0000259" key="5">
    <source>
        <dbReference type="PROSITE" id="PS50069"/>
    </source>
</evidence>
<evidence type="ECO:0000256" key="1">
    <source>
        <dbReference type="ARBA" id="ARBA00006019"/>
    </source>
</evidence>
<feature type="domain" description="Cullin family profile" evidence="5">
    <location>
        <begin position="707"/>
        <end position="931"/>
    </location>
</feature>
<feature type="compositionally biased region" description="Pro residues" evidence="4">
    <location>
        <begin position="181"/>
        <end position="193"/>
    </location>
</feature>
<evidence type="ECO:0000256" key="2">
    <source>
        <dbReference type="PROSITE-ProRule" id="PRU00330"/>
    </source>
</evidence>
<dbReference type="InterPro" id="IPR045093">
    <property type="entry name" value="Cullin"/>
</dbReference>
<feature type="region of interest" description="Disordered" evidence="4">
    <location>
        <begin position="37"/>
        <end position="123"/>
    </location>
</feature>
<dbReference type="SUPFAM" id="SSF74788">
    <property type="entry name" value="Cullin repeat-like"/>
    <property type="match status" value="1"/>
</dbReference>
<feature type="region of interest" description="Disordered" evidence="4">
    <location>
        <begin position="1"/>
        <end position="25"/>
    </location>
</feature>
<comment type="similarity">
    <text evidence="1 2 3">Belongs to the cullin family.</text>
</comment>
<feature type="compositionally biased region" description="Polar residues" evidence="4">
    <location>
        <begin position="47"/>
        <end position="73"/>
    </location>
</feature>
<dbReference type="Pfam" id="PF26557">
    <property type="entry name" value="Cullin_AB"/>
    <property type="match status" value="1"/>
</dbReference>
<dbReference type="InterPro" id="IPR001373">
    <property type="entry name" value="Cullin_N"/>
</dbReference>
<gene>
    <name evidence="6" type="primary">ABSGL_09525.1 scaffold 11342</name>
</gene>
<feature type="compositionally biased region" description="Low complexity" evidence="4">
    <location>
        <begin position="37"/>
        <end position="46"/>
    </location>
</feature>
<accession>A0A163TD66</accession>
<dbReference type="EMBL" id="LT554228">
    <property type="protein sequence ID" value="SAM03682.1"/>
    <property type="molecule type" value="Genomic_DNA"/>
</dbReference>
<feature type="compositionally biased region" description="Basic and acidic residues" evidence="4">
    <location>
        <begin position="238"/>
        <end position="250"/>
    </location>
</feature>
<dbReference type="InterPro" id="IPR016159">
    <property type="entry name" value="Cullin_repeat-like_dom_sf"/>
</dbReference>
<dbReference type="Proteomes" id="UP000078561">
    <property type="component" value="Unassembled WGS sequence"/>
</dbReference>
<evidence type="ECO:0000313" key="7">
    <source>
        <dbReference type="Proteomes" id="UP000078561"/>
    </source>
</evidence>
<proteinExistence type="inferred from homology"/>
<organism evidence="6">
    <name type="scientific">Absidia glauca</name>
    <name type="common">Pin mould</name>
    <dbReference type="NCBI Taxonomy" id="4829"/>
    <lineage>
        <taxon>Eukaryota</taxon>
        <taxon>Fungi</taxon>
        <taxon>Fungi incertae sedis</taxon>
        <taxon>Mucoromycota</taxon>
        <taxon>Mucoromycotina</taxon>
        <taxon>Mucoromycetes</taxon>
        <taxon>Mucorales</taxon>
        <taxon>Cunninghamellaceae</taxon>
        <taxon>Absidia</taxon>
    </lineage>
</organism>
<evidence type="ECO:0000256" key="4">
    <source>
        <dbReference type="SAM" id="MobiDB-lite"/>
    </source>
</evidence>
<evidence type="ECO:0000313" key="6">
    <source>
        <dbReference type="EMBL" id="SAM03682.1"/>
    </source>
</evidence>
<feature type="region of interest" description="Disordered" evidence="4">
    <location>
        <begin position="179"/>
        <end position="268"/>
    </location>
</feature>
<dbReference type="PANTHER" id="PTHR11932">
    <property type="entry name" value="CULLIN"/>
    <property type="match status" value="1"/>
</dbReference>
<dbReference type="SUPFAM" id="SSF75632">
    <property type="entry name" value="Cullin homology domain"/>
    <property type="match status" value="1"/>
</dbReference>
<feature type="compositionally biased region" description="Basic residues" evidence="4">
    <location>
        <begin position="197"/>
        <end position="207"/>
    </location>
</feature>
<dbReference type="InterPro" id="IPR016158">
    <property type="entry name" value="Cullin_homology"/>
</dbReference>
<feature type="compositionally biased region" description="Low complexity" evidence="4">
    <location>
        <begin position="211"/>
        <end position="222"/>
    </location>
</feature>
<dbReference type="InterPro" id="IPR036317">
    <property type="entry name" value="Cullin_homology_sf"/>
</dbReference>
<dbReference type="SMART" id="SM00182">
    <property type="entry name" value="CULLIN"/>
    <property type="match status" value="1"/>
</dbReference>
<dbReference type="GO" id="GO:0031625">
    <property type="term" value="F:ubiquitin protein ligase binding"/>
    <property type="evidence" value="ECO:0007669"/>
    <property type="project" value="InterPro"/>
</dbReference>
<reference evidence="6" key="1">
    <citation type="submission" date="2016-04" db="EMBL/GenBank/DDBJ databases">
        <authorList>
            <person name="Evans L.H."/>
            <person name="Alamgir A."/>
            <person name="Owens N."/>
            <person name="Weber N.D."/>
            <person name="Virtaneva K."/>
            <person name="Barbian K."/>
            <person name="Babar A."/>
            <person name="Rosenke K."/>
        </authorList>
    </citation>
    <scope>NUCLEOTIDE SEQUENCE [LARGE SCALE GENOMIC DNA]</scope>
    <source>
        <strain evidence="6">CBS 101.48</strain>
    </source>
</reference>
<sequence length="1062" mass="120724">MGKQAKSGAKPRSSNTHPHKSAYKQMKLPISWVTSASVNSSPIASSLQQPNTSQQRLNLTDRTNSDYNRNANADGSLEVIANETSSMSSSAPLPLQQQQPQQQQQQRRTQQHFSHMQQQQLGQVVQLPQQRFPQKQQQAQQHPSQQAQIHQLYVEAQPYYYQQAPPQYYPYSYPLYFPSSRPTPAPSSQPPPQLQRHPQRSQMRHTQNRSQQQEVATPVQQQGETSPVPPQAPPANDQLRRLHSSDDHAPEQSSNKRPRITALTNGQFNQLTLNDTMEITSDTSKQSLNGITDDDPPILNTTPGLIRSLIPTHSVKSSIPVLEIKSQTGFSGKAAPSVKNVIPNYTQVFESFIHSTFEHGGVSTSRQVFYEMCCYICNEGDAHILFDTVSKALRAIVKRICDDLALMASTNVNFLAELISQWERYLSIMENLNEILRKINHRYLIKNTKFSSLAHFGQHVYFEALSQDIKIRKRTISSAAYLISCQRCKKPTYQNTLMASLRLIYEHLPSYWTDFEEALEQSARSFYNDRGRDGVESKTIHSYVTYAINLILAEPTLKDEYQEYIPESSASCSDIAIDELLVKHLPVIFRTGLTPFLDPGRHPILKALYRIVGQYDKASIMQSAFVQYIKDQCSIISKDSTRARSDAHSSNGAPKDETSISVSFVDGLTKLKAMSTHFLKNCFDDDPDFTHAMKESFEVAINRDSAASSRHIANYMDWHLDRLESIPLNDSPNPSQHSDALKRGVDLLRSLQAEDAFKCHYKAGLSRRLLKNKTLHAIDKELYVVHLLQSECGIKFASDLDLMIQDVKVSLGQIAVFKDYLVRKKVKTHIDMQVNILSGETWSISPLNQEVKLSAEMLAHQRRYIEFYHTAQPRRKLTWMPSFSSCLLKASYPNCSIEVDATQYQTMILLLFNDTKLQSLTMDDIARQLQIGKQRRSQEGSPTTLWTRHNASDSTTLKRNCIHQRVHIQQATLELTTMSHKGIIRQKLFGDAEKVQALIMKTLKKHRKLTTEELRDLIAASLKVGNPILSIKGAIFQNQLDLLVKRDLIRQIDEDSFAYHDE</sequence>
<feature type="compositionally biased region" description="Polar residues" evidence="4">
    <location>
        <begin position="82"/>
        <end position="91"/>
    </location>
</feature>
<dbReference type="AlphaFoldDB" id="A0A163TD66"/>
<protein>
    <recommendedName>
        <fullName evidence="5">Cullin family profile domain-containing protein</fullName>
    </recommendedName>
</protein>
<dbReference type="OrthoDB" id="27073at2759"/>
<dbReference type="STRING" id="4829.A0A163TD66"/>
<dbReference type="InterPro" id="IPR059120">
    <property type="entry name" value="Cullin-like_AB"/>
</dbReference>
<dbReference type="GO" id="GO:0006511">
    <property type="term" value="P:ubiquitin-dependent protein catabolic process"/>
    <property type="evidence" value="ECO:0007669"/>
    <property type="project" value="InterPro"/>
</dbReference>
<dbReference type="InParanoid" id="A0A163TD66"/>
<evidence type="ECO:0000256" key="3">
    <source>
        <dbReference type="RuleBase" id="RU003829"/>
    </source>
</evidence>
<dbReference type="PROSITE" id="PS50069">
    <property type="entry name" value="CULLIN_2"/>
    <property type="match status" value="1"/>
</dbReference>
<name>A0A163TD66_ABSGL</name>
<dbReference type="Pfam" id="PF00888">
    <property type="entry name" value="Cullin"/>
    <property type="match status" value="1"/>
</dbReference>
<keyword evidence="7" id="KW-1185">Reference proteome</keyword>